<feature type="compositionally biased region" description="Acidic residues" evidence="23">
    <location>
        <begin position="784"/>
        <end position="798"/>
    </location>
</feature>
<dbReference type="GO" id="GO:0003723">
    <property type="term" value="F:RNA binding"/>
    <property type="evidence" value="ECO:0007669"/>
    <property type="project" value="UniProtKB-KW"/>
</dbReference>
<dbReference type="Pfam" id="PF25597">
    <property type="entry name" value="SH3_retrovirus"/>
    <property type="match status" value="1"/>
</dbReference>
<keyword evidence="9" id="KW-0064">Aspartyl protease</keyword>
<evidence type="ECO:0000256" key="5">
    <source>
        <dbReference type="ARBA" id="ARBA00022695"/>
    </source>
</evidence>
<evidence type="ECO:0000256" key="1">
    <source>
        <dbReference type="ARBA" id="ARBA00002180"/>
    </source>
</evidence>
<evidence type="ECO:0000313" key="25">
    <source>
        <dbReference type="EMBL" id="PLW40657.1"/>
    </source>
</evidence>
<sequence length="1407" mass="156904">MATNAPVPITKDDLKTLPILTGSNNYPIWANRMQAFFTHKKLWDVVHRHPGNNPNSRARELLSETAHILMQKIGDRIYNGIITPERMVNGHEIWSKIKRVYGTSTAHNVTRALTRWQNLRFDGNMSTFVDQVESCLAQFDAISHVQGEGAICGAIIAKLSAKRGGLTDSLIMNDSLMGSSELLLEKLKDLSNHDDYTHKDNHVERSITALTNQARTRPVTCKNGVHNPNAAHPESKCWALHPEQRPVRRFNNRPTNPSTPSSNLTTRISDRASEYEKPAFANYTVVQSLSTHTVDLKPVLDTGASHHMFNNVKFLLDATPCHIAISTGRGSEDLFAEQIGTAAVIQDSGKVVLLQEALFVPGLTWNLISIGKLMKDSVRIEKVGNTHVVNIDHLSRFTCSMINGVLEVISSIGPVTASFAAISLNTHSSPTTPFKTWHSRLGHAGIARIKLAIPGEKMEVEGSCDPCMKGKLSRLPFRGHFDPTVAPLQVIHGDIVGPITPSTNSGKRYFLTLIDQHTGYISVTLLKQKSDAMSAFLGFKRFFEKQTGHLIKKLITDGGGEFINKAFAELLDSSGIQHNVSPPYTPQHNGMAERANKTIINMARCMLSQSNLAKEWWGEAVCTAMSVTNCLPSVRRNKVSPIQLMFGKKPNYEVFRPFGCKTWMIKPNHLRLTKFDSVSWDGIVIGYSNDYSGYKVIRLQDRAIIETRHAYFDESVFPSMNALNPSIDHFPHSAMPDFDSEPLFPFQEEDSGSFQDEHHSLLEDEAMELDGDHTANTNTNTVENGDEGEEDQSEEEQEAVPNLPLRRLIIHGPRHPTLVDGSINSANILRYRRRPAAAFNTHTVEPRNHLQAMASHDKAEWAKAEQKEIDNMKAHNVWNEVSARPDIITIPSTWAYKKKLGANNEVIEYKARICAQGFRQTHGLNFDLKYAPTGKPSSLRLLISFSVINDLLIHQLDVKSAFLTCNLDEKVYLTPPAGYLTGANVYLELNKAIYGLKQASLAWYNRLSTFLVKIGFTISIADPCVFWRSSDHTWIFAHVDDLIIFSKNPGTFVKQMTLEFQIKYMGEASFLLGMKLDRVSNALILHQNQYIERKLSEFNLSHLAPSTCPLNPKAHIQSATTNEVSQFAALGVNYRALIGSLNYLSVLTRPDISYSVSKLSQFLERPGINHYRAAVQVFRYLHHTKSCGLLFSKDGSAPLTIAVDADWGNCPDTRRSHTGYISLLNNHVISWKSTKQCTVSLSSTEAEYKALSDAGKESSWLINLCQEIFLDNPVTSAIIQIDNRGAIDLARSQVSQNGFRTKHMDLRLHFIRDLLKSKIISLKYVSSTSNPADFLTKPVGKNNIVRALHPYTSSLLTLCAPRPMAHSMGACQDTVMGPPTDPNYDNFIADAINQIGLDQNTAEALDP</sequence>
<evidence type="ECO:0000313" key="26">
    <source>
        <dbReference type="Proteomes" id="UP000235392"/>
    </source>
</evidence>
<evidence type="ECO:0000256" key="8">
    <source>
        <dbReference type="ARBA" id="ARBA00022741"/>
    </source>
</evidence>
<keyword evidence="2" id="KW-0815">Transposition</keyword>
<keyword evidence="18" id="KW-0917">Virion maturation</keyword>
<dbReference type="InterPro" id="IPR057670">
    <property type="entry name" value="SH3_retrovirus"/>
</dbReference>
<keyword evidence="11" id="KW-0378">Hydrolase</keyword>
<evidence type="ECO:0000256" key="3">
    <source>
        <dbReference type="ARBA" id="ARBA00022612"/>
    </source>
</evidence>
<dbReference type="PANTHER" id="PTHR42648:SF11">
    <property type="entry name" value="TRANSPOSON TY4-P GAG-POL POLYPROTEIN"/>
    <property type="match status" value="1"/>
</dbReference>
<dbReference type="GO" id="GO:0003887">
    <property type="term" value="F:DNA-directed DNA polymerase activity"/>
    <property type="evidence" value="ECO:0007669"/>
    <property type="project" value="UniProtKB-KW"/>
</dbReference>
<dbReference type="GO" id="GO:0005634">
    <property type="term" value="C:nucleus"/>
    <property type="evidence" value="ECO:0007669"/>
    <property type="project" value="UniProtKB-ARBA"/>
</dbReference>
<dbReference type="GO" id="GO:0004190">
    <property type="term" value="F:aspartic-type endopeptidase activity"/>
    <property type="evidence" value="ECO:0007669"/>
    <property type="project" value="UniProtKB-KW"/>
</dbReference>
<dbReference type="EMBL" id="PGCI01000099">
    <property type="protein sequence ID" value="PLW40657.1"/>
    <property type="molecule type" value="Genomic_DNA"/>
</dbReference>
<dbReference type="Pfam" id="PF22936">
    <property type="entry name" value="Pol_BBD"/>
    <property type="match status" value="1"/>
</dbReference>
<keyword evidence="4" id="KW-0645">Protease</keyword>
<keyword evidence="7" id="KW-0479">Metal-binding</keyword>
<keyword evidence="16" id="KW-0695">RNA-directed DNA polymerase</keyword>
<dbReference type="GO" id="GO:0003964">
    <property type="term" value="F:RNA-directed DNA polymerase activity"/>
    <property type="evidence" value="ECO:0007669"/>
    <property type="project" value="UniProtKB-KW"/>
</dbReference>
<keyword evidence="20" id="KW-0511">Multifunctional enzyme</keyword>
<keyword evidence="13" id="KW-0460">Magnesium</keyword>
<comment type="function">
    <text evidence="1">The aspartyl protease (PR) mediates the proteolytic cleavages of the Gag and Gag-Pol polyproteins after assembly of the VLP.</text>
</comment>
<evidence type="ECO:0000256" key="19">
    <source>
        <dbReference type="ARBA" id="ARBA00023172"/>
    </source>
</evidence>
<dbReference type="InterPro" id="IPR039537">
    <property type="entry name" value="Retrotran_Ty1/copia-like"/>
</dbReference>
<evidence type="ECO:0000256" key="16">
    <source>
        <dbReference type="ARBA" id="ARBA00022918"/>
    </source>
</evidence>
<dbReference type="Pfam" id="PF00665">
    <property type="entry name" value="rve"/>
    <property type="match status" value="1"/>
</dbReference>
<evidence type="ECO:0000256" key="9">
    <source>
        <dbReference type="ARBA" id="ARBA00022750"/>
    </source>
</evidence>
<evidence type="ECO:0000256" key="7">
    <source>
        <dbReference type="ARBA" id="ARBA00022723"/>
    </source>
</evidence>
<keyword evidence="12" id="KW-0067">ATP-binding</keyword>
<keyword evidence="6" id="KW-0540">Nuclease</keyword>
<dbReference type="InterPro" id="IPR013103">
    <property type="entry name" value="RVT_2"/>
</dbReference>
<evidence type="ECO:0000256" key="13">
    <source>
        <dbReference type="ARBA" id="ARBA00022842"/>
    </source>
</evidence>
<keyword evidence="14" id="KW-0694">RNA-binding</keyword>
<comment type="catalytic activity">
    <reaction evidence="21">
        <text>DNA(n) + a 2'-deoxyribonucleoside 5'-triphosphate = DNA(n+1) + diphosphate</text>
        <dbReference type="Rhea" id="RHEA:22508"/>
        <dbReference type="Rhea" id="RHEA-COMP:17339"/>
        <dbReference type="Rhea" id="RHEA-COMP:17340"/>
        <dbReference type="ChEBI" id="CHEBI:33019"/>
        <dbReference type="ChEBI" id="CHEBI:61560"/>
        <dbReference type="ChEBI" id="CHEBI:173112"/>
        <dbReference type="EC" id="2.7.7.49"/>
    </reaction>
</comment>
<comment type="catalytic activity">
    <reaction evidence="22">
        <text>DNA(n) + a 2'-deoxyribonucleoside 5'-triphosphate = DNA(n+1) + diphosphate</text>
        <dbReference type="Rhea" id="RHEA:22508"/>
        <dbReference type="Rhea" id="RHEA-COMP:17339"/>
        <dbReference type="Rhea" id="RHEA-COMP:17340"/>
        <dbReference type="ChEBI" id="CHEBI:33019"/>
        <dbReference type="ChEBI" id="CHEBI:61560"/>
        <dbReference type="ChEBI" id="CHEBI:173112"/>
        <dbReference type="EC" id="2.7.7.7"/>
    </reaction>
</comment>
<evidence type="ECO:0000256" key="18">
    <source>
        <dbReference type="ARBA" id="ARBA00023113"/>
    </source>
</evidence>
<dbReference type="Gene3D" id="3.30.420.10">
    <property type="entry name" value="Ribonuclease H-like superfamily/Ribonuclease H"/>
    <property type="match status" value="1"/>
</dbReference>
<name>A0A2N5USP7_9BASI</name>
<dbReference type="GO" id="GO:0032196">
    <property type="term" value="P:transposition"/>
    <property type="evidence" value="ECO:0007669"/>
    <property type="project" value="UniProtKB-KW"/>
</dbReference>
<keyword evidence="5" id="KW-0548">Nucleotidyltransferase</keyword>
<dbReference type="InterPro" id="IPR054722">
    <property type="entry name" value="PolX-like_BBD"/>
</dbReference>
<evidence type="ECO:0000256" key="6">
    <source>
        <dbReference type="ARBA" id="ARBA00022722"/>
    </source>
</evidence>
<dbReference type="GO" id="GO:0004519">
    <property type="term" value="F:endonuclease activity"/>
    <property type="evidence" value="ECO:0007669"/>
    <property type="project" value="UniProtKB-KW"/>
</dbReference>
<evidence type="ECO:0000256" key="21">
    <source>
        <dbReference type="ARBA" id="ARBA00048173"/>
    </source>
</evidence>
<evidence type="ECO:0000256" key="23">
    <source>
        <dbReference type="SAM" id="MobiDB-lite"/>
    </source>
</evidence>
<dbReference type="GO" id="GO:0006508">
    <property type="term" value="P:proteolysis"/>
    <property type="evidence" value="ECO:0007669"/>
    <property type="project" value="UniProtKB-KW"/>
</dbReference>
<evidence type="ECO:0000256" key="14">
    <source>
        <dbReference type="ARBA" id="ARBA00022884"/>
    </source>
</evidence>
<evidence type="ECO:0000259" key="24">
    <source>
        <dbReference type="PROSITE" id="PS50994"/>
    </source>
</evidence>
<dbReference type="SUPFAM" id="SSF56672">
    <property type="entry name" value="DNA/RNA polymerases"/>
    <property type="match status" value="1"/>
</dbReference>
<comment type="caution">
    <text evidence="25">The sequence shown here is derived from an EMBL/GenBank/DDBJ whole genome shotgun (WGS) entry which is preliminary data.</text>
</comment>
<dbReference type="InterPro" id="IPR012337">
    <property type="entry name" value="RNaseH-like_sf"/>
</dbReference>
<dbReference type="GO" id="GO:0046872">
    <property type="term" value="F:metal ion binding"/>
    <property type="evidence" value="ECO:0007669"/>
    <property type="project" value="UniProtKB-KW"/>
</dbReference>
<evidence type="ECO:0000256" key="20">
    <source>
        <dbReference type="ARBA" id="ARBA00023268"/>
    </source>
</evidence>
<dbReference type="InterPro" id="IPR043502">
    <property type="entry name" value="DNA/RNA_pol_sf"/>
</dbReference>
<reference evidence="25 26" key="1">
    <citation type="submission" date="2017-11" db="EMBL/GenBank/DDBJ databases">
        <title>De novo assembly and phasing of dikaryotic genomes from two isolates of Puccinia coronata f. sp. avenae, the causal agent of oat crown rust.</title>
        <authorList>
            <person name="Miller M.E."/>
            <person name="Zhang Y."/>
            <person name="Omidvar V."/>
            <person name="Sperschneider J."/>
            <person name="Schwessinger B."/>
            <person name="Raley C."/>
            <person name="Palmer J.M."/>
            <person name="Garnica D."/>
            <person name="Upadhyaya N."/>
            <person name="Rathjen J."/>
            <person name="Taylor J.M."/>
            <person name="Park R.F."/>
            <person name="Dodds P.N."/>
            <person name="Hirsch C.D."/>
            <person name="Kianian S.F."/>
            <person name="Figueroa M."/>
        </authorList>
    </citation>
    <scope>NUCLEOTIDE SEQUENCE [LARGE SCALE GENOMIC DNA]</scope>
    <source>
        <strain evidence="25">12SD80</strain>
    </source>
</reference>
<dbReference type="GO" id="GO:0015074">
    <property type="term" value="P:DNA integration"/>
    <property type="evidence" value="ECO:0007669"/>
    <property type="project" value="UniProtKB-KW"/>
</dbReference>
<dbReference type="Proteomes" id="UP000235392">
    <property type="component" value="Unassembled WGS sequence"/>
</dbReference>
<gene>
    <name evidence="25" type="ORF">PCASD_08318</name>
</gene>
<keyword evidence="19" id="KW-0233">DNA recombination</keyword>
<dbReference type="PROSITE" id="PS50994">
    <property type="entry name" value="INTEGRASE"/>
    <property type="match status" value="1"/>
</dbReference>
<dbReference type="GO" id="GO:0006310">
    <property type="term" value="P:DNA recombination"/>
    <property type="evidence" value="ECO:0007669"/>
    <property type="project" value="UniProtKB-KW"/>
</dbReference>
<evidence type="ECO:0000256" key="22">
    <source>
        <dbReference type="ARBA" id="ARBA00049244"/>
    </source>
</evidence>
<evidence type="ECO:0000256" key="12">
    <source>
        <dbReference type="ARBA" id="ARBA00022840"/>
    </source>
</evidence>
<keyword evidence="10" id="KW-0255">Endonuclease</keyword>
<accession>A0A2N5USP7</accession>
<dbReference type="PANTHER" id="PTHR42648">
    <property type="entry name" value="TRANSPOSASE, PUTATIVE-RELATED"/>
    <property type="match status" value="1"/>
</dbReference>
<evidence type="ECO:0000256" key="11">
    <source>
        <dbReference type="ARBA" id="ARBA00022801"/>
    </source>
</evidence>
<keyword evidence="17" id="KW-0808">Transferase</keyword>
<evidence type="ECO:0000256" key="15">
    <source>
        <dbReference type="ARBA" id="ARBA00022908"/>
    </source>
</evidence>
<keyword evidence="15" id="KW-0229">DNA integration</keyword>
<proteinExistence type="predicted"/>
<dbReference type="GO" id="GO:0005524">
    <property type="term" value="F:ATP binding"/>
    <property type="evidence" value="ECO:0007669"/>
    <property type="project" value="UniProtKB-KW"/>
</dbReference>
<protein>
    <recommendedName>
        <fullName evidence="24">Integrase catalytic domain-containing protein</fullName>
    </recommendedName>
</protein>
<evidence type="ECO:0000256" key="17">
    <source>
        <dbReference type="ARBA" id="ARBA00022932"/>
    </source>
</evidence>
<keyword evidence="8" id="KW-0547">Nucleotide-binding</keyword>
<dbReference type="Pfam" id="PF07727">
    <property type="entry name" value="RVT_2"/>
    <property type="match status" value="1"/>
</dbReference>
<dbReference type="CDD" id="cd09272">
    <property type="entry name" value="RNase_HI_RT_Ty1"/>
    <property type="match status" value="1"/>
</dbReference>
<evidence type="ECO:0000256" key="4">
    <source>
        <dbReference type="ARBA" id="ARBA00022670"/>
    </source>
</evidence>
<feature type="domain" description="Integrase catalytic" evidence="24">
    <location>
        <begin position="483"/>
        <end position="649"/>
    </location>
</feature>
<feature type="region of interest" description="Disordered" evidence="23">
    <location>
        <begin position="771"/>
        <end position="801"/>
    </location>
</feature>
<evidence type="ECO:0000256" key="10">
    <source>
        <dbReference type="ARBA" id="ARBA00022759"/>
    </source>
</evidence>
<dbReference type="InterPro" id="IPR001584">
    <property type="entry name" value="Integrase_cat-core"/>
</dbReference>
<keyword evidence="3" id="KW-1188">Viral release from host cell</keyword>
<keyword evidence="17" id="KW-0239">DNA-directed DNA polymerase</keyword>
<organism evidence="25 26">
    <name type="scientific">Puccinia coronata f. sp. avenae</name>
    <dbReference type="NCBI Taxonomy" id="200324"/>
    <lineage>
        <taxon>Eukaryota</taxon>
        <taxon>Fungi</taxon>
        <taxon>Dikarya</taxon>
        <taxon>Basidiomycota</taxon>
        <taxon>Pucciniomycotina</taxon>
        <taxon>Pucciniomycetes</taxon>
        <taxon>Pucciniales</taxon>
        <taxon>Pucciniaceae</taxon>
        <taxon>Puccinia</taxon>
    </lineage>
</organism>
<evidence type="ECO:0000256" key="2">
    <source>
        <dbReference type="ARBA" id="ARBA00022578"/>
    </source>
</evidence>
<dbReference type="SUPFAM" id="SSF53098">
    <property type="entry name" value="Ribonuclease H-like"/>
    <property type="match status" value="1"/>
</dbReference>
<dbReference type="InterPro" id="IPR036397">
    <property type="entry name" value="RNaseH_sf"/>
</dbReference>